<keyword evidence="4" id="KW-0699">rRNA-binding</keyword>
<dbReference type="SUPFAM" id="SSF50249">
    <property type="entry name" value="Nucleic acid-binding proteins"/>
    <property type="match status" value="1"/>
</dbReference>
<protein>
    <recommendedName>
        <fullName evidence="4 5">Translation initiation factor IF-1</fullName>
    </recommendedName>
</protein>
<dbReference type="NCBIfam" id="TIGR00008">
    <property type="entry name" value="infA"/>
    <property type="match status" value="1"/>
</dbReference>
<sequence length="79" mass="8960">MAKERDDILVVGEVVEVFPNAMFKIQIDEQHHVLAVPAGRLRLSNIRLVAGDKVRVALSPYDLTRGRITWRINEGRGPR</sequence>
<keyword evidence="2 4" id="KW-0396">Initiation factor</keyword>
<comment type="function">
    <text evidence="4">One of the essential components for the initiation of protein synthesis. Stabilizes the binding of IF-2 and IF-3 on the 30S subunit to which N-formylmethionyl-tRNA(fMet) subsequently binds. Helps modulate mRNA selection, yielding the 30S pre-initiation complex (PIC). Upon addition of the 50S ribosomal subunit IF-1, IF-2 and IF-3 are released leaving the mature 70S translation initiation complex.</text>
</comment>
<keyword evidence="8" id="KW-1185">Reference proteome</keyword>
<feature type="domain" description="S1-like" evidence="6">
    <location>
        <begin position="1"/>
        <end position="73"/>
    </location>
</feature>
<dbReference type="Gene3D" id="2.40.50.140">
    <property type="entry name" value="Nucleic acid-binding proteins"/>
    <property type="match status" value="1"/>
</dbReference>
<evidence type="ECO:0000256" key="5">
    <source>
        <dbReference type="NCBIfam" id="TIGR00008"/>
    </source>
</evidence>
<comment type="similarity">
    <text evidence="1 4">Belongs to the IF-1 family.</text>
</comment>
<comment type="caution">
    <text evidence="7">The sequence shown here is derived from an EMBL/GenBank/DDBJ whole genome shotgun (WGS) entry which is preliminary data.</text>
</comment>
<dbReference type="InterPro" id="IPR012340">
    <property type="entry name" value="NA-bd_OB-fold"/>
</dbReference>
<keyword evidence="3 4" id="KW-0648">Protein biosynthesis</keyword>
<accession>A0ABQ3V6U2</accession>
<dbReference type="GO" id="GO:0003743">
    <property type="term" value="F:translation initiation factor activity"/>
    <property type="evidence" value="ECO:0007669"/>
    <property type="project" value="UniProtKB-KW"/>
</dbReference>
<evidence type="ECO:0000259" key="6">
    <source>
        <dbReference type="PROSITE" id="PS50832"/>
    </source>
</evidence>
<dbReference type="InterPro" id="IPR004368">
    <property type="entry name" value="TIF_IF1"/>
</dbReference>
<comment type="subunit">
    <text evidence="4">Component of the 30S ribosomal translation pre-initiation complex which assembles on the 30S ribosome in the order IF-2 and IF-3, IF-1 and N-formylmethionyl-tRNA(fMet); mRNA recruitment can occur at any time during PIC assembly.</text>
</comment>
<reference evidence="7 8" key="1">
    <citation type="journal article" date="2021" name="Int. J. Syst. Evol. Microbiol.">
        <title>Reticulibacter mediterranei gen. nov., sp. nov., within the new family Reticulibacteraceae fam. nov., and Ktedonospora formicarum gen. nov., sp. nov., Ktedonobacter robiniae sp. nov., Dictyobacter formicarum sp. nov. and Dictyobacter arantiisoli sp. nov., belonging to the class Ktedonobacteria.</title>
        <authorList>
            <person name="Yabe S."/>
            <person name="Zheng Y."/>
            <person name="Wang C.M."/>
            <person name="Sakai Y."/>
            <person name="Abe K."/>
            <person name="Yokota A."/>
            <person name="Donadio S."/>
            <person name="Cavaletti L."/>
            <person name="Monciardini P."/>
        </authorList>
    </citation>
    <scope>NUCLEOTIDE SEQUENCE [LARGE SCALE GENOMIC DNA]</scope>
    <source>
        <strain evidence="7 8">SOSP1-30</strain>
    </source>
</reference>
<dbReference type="Proteomes" id="UP000654345">
    <property type="component" value="Unassembled WGS sequence"/>
</dbReference>
<dbReference type="PANTHER" id="PTHR33370:SF1">
    <property type="entry name" value="TRANSLATION INITIATION FACTOR IF-1, CHLOROPLASTIC"/>
    <property type="match status" value="1"/>
</dbReference>
<evidence type="ECO:0000313" key="7">
    <source>
        <dbReference type="EMBL" id="GHO60609.1"/>
    </source>
</evidence>
<dbReference type="EMBL" id="BNJG01000006">
    <property type="protein sequence ID" value="GHO60609.1"/>
    <property type="molecule type" value="Genomic_DNA"/>
</dbReference>
<dbReference type="PANTHER" id="PTHR33370">
    <property type="entry name" value="TRANSLATION INITIATION FACTOR IF-1, CHLOROPLASTIC"/>
    <property type="match status" value="1"/>
</dbReference>
<dbReference type="PROSITE" id="PS50832">
    <property type="entry name" value="S1_IF1_TYPE"/>
    <property type="match status" value="1"/>
</dbReference>
<gene>
    <name evidence="7" type="primary">infA_2</name>
    <name evidence="4" type="synonym">infA</name>
    <name evidence="7" type="ORF">KSB_90840</name>
</gene>
<proteinExistence type="inferred from homology"/>
<keyword evidence="4" id="KW-0694">RNA-binding</keyword>
<dbReference type="InterPro" id="IPR006196">
    <property type="entry name" value="RNA-binding_domain_S1_IF1"/>
</dbReference>
<name>A0ABQ3V6U2_9CHLR</name>
<organism evidence="7 8">
    <name type="scientific">Ktedonobacter robiniae</name>
    <dbReference type="NCBI Taxonomy" id="2778365"/>
    <lineage>
        <taxon>Bacteria</taxon>
        <taxon>Bacillati</taxon>
        <taxon>Chloroflexota</taxon>
        <taxon>Ktedonobacteria</taxon>
        <taxon>Ktedonobacterales</taxon>
        <taxon>Ktedonobacteraceae</taxon>
        <taxon>Ktedonobacter</taxon>
    </lineage>
</organism>
<evidence type="ECO:0000256" key="3">
    <source>
        <dbReference type="ARBA" id="ARBA00022917"/>
    </source>
</evidence>
<evidence type="ECO:0000256" key="1">
    <source>
        <dbReference type="ARBA" id="ARBA00010939"/>
    </source>
</evidence>
<dbReference type="Pfam" id="PF01176">
    <property type="entry name" value="eIF-1a"/>
    <property type="match status" value="1"/>
</dbReference>
<comment type="subcellular location">
    <subcellularLocation>
        <location evidence="4">Cytoplasm</location>
    </subcellularLocation>
</comment>
<keyword evidence="4" id="KW-0963">Cytoplasm</keyword>
<evidence type="ECO:0000313" key="8">
    <source>
        <dbReference type="Proteomes" id="UP000654345"/>
    </source>
</evidence>
<dbReference type="HAMAP" id="MF_00075">
    <property type="entry name" value="IF_1"/>
    <property type="match status" value="1"/>
</dbReference>
<dbReference type="RefSeq" id="WP_201376684.1">
    <property type="nucleotide sequence ID" value="NZ_BNJG01000006.1"/>
</dbReference>
<evidence type="ECO:0000256" key="2">
    <source>
        <dbReference type="ARBA" id="ARBA00022540"/>
    </source>
</evidence>
<evidence type="ECO:0000256" key="4">
    <source>
        <dbReference type="HAMAP-Rule" id="MF_00075"/>
    </source>
</evidence>